<keyword evidence="1" id="KW-0862">Zinc</keyword>
<dbReference type="PhylomeDB" id="D7GY70"/>
<dbReference type="Pfam" id="PF00098">
    <property type="entry name" value="zf-CCHC"/>
    <property type="match status" value="1"/>
</dbReference>
<dbReference type="InterPro" id="IPR001878">
    <property type="entry name" value="Znf_CCHC"/>
</dbReference>
<evidence type="ECO:0000313" key="3">
    <source>
        <dbReference type="EMBL" id="EFA13294.1"/>
    </source>
</evidence>
<organism evidence="3 4">
    <name type="scientific">Tribolium castaneum</name>
    <name type="common">Red flour beetle</name>
    <dbReference type="NCBI Taxonomy" id="7070"/>
    <lineage>
        <taxon>Eukaryota</taxon>
        <taxon>Metazoa</taxon>
        <taxon>Ecdysozoa</taxon>
        <taxon>Arthropoda</taxon>
        <taxon>Hexapoda</taxon>
        <taxon>Insecta</taxon>
        <taxon>Pterygota</taxon>
        <taxon>Neoptera</taxon>
        <taxon>Endopterygota</taxon>
        <taxon>Coleoptera</taxon>
        <taxon>Polyphaga</taxon>
        <taxon>Cucujiformia</taxon>
        <taxon>Tenebrionidae</taxon>
        <taxon>Tenebrionidae incertae sedis</taxon>
        <taxon>Tribolium</taxon>
    </lineage>
</organism>
<dbReference type="OMA" id="GTAHESE"/>
<evidence type="ECO:0000313" key="4">
    <source>
        <dbReference type="Proteomes" id="UP000007266"/>
    </source>
</evidence>
<sequence length="308" mass="35194">MSGNSSVSRIELLNKENYDTWKIQMQAVLIKCDLWDYTNGVKVKPEPGEDNQNVADINEWIKNNQKAKSEMILSISSTELRQIKNCVTSREMWCKLEECYQSKGPPRKATLLKNLILCKMSDGDDVRSHLNNFFASVDKLVEMNVDINPDLLAILMLYSLPPNFDNFRCAIESRDNLPTPEALRIKIIEESDARKGNSRENSSGAMIANKSGQREYKKKLTCNKVYNGKHSKTTEIRCFKCNKIGHRVADCRNKDKYDTKEYAKNVCLEISSKFMSRSDDWCLDSGATTHMCNKSGQFQEISCVNKVL</sequence>
<dbReference type="PANTHER" id="PTHR35317">
    <property type="entry name" value="OS04G0629600 PROTEIN"/>
    <property type="match status" value="1"/>
</dbReference>
<reference evidence="3 4" key="1">
    <citation type="journal article" date="2008" name="Nature">
        <title>The genome of the model beetle and pest Tribolium castaneum.</title>
        <authorList>
            <consortium name="Tribolium Genome Sequencing Consortium"/>
            <person name="Richards S."/>
            <person name="Gibbs R.A."/>
            <person name="Weinstock G.M."/>
            <person name="Brown S.J."/>
            <person name="Denell R."/>
            <person name="Beeman R.W."/>
            <person name="Gibbs R."/>
            <person name="Beeman R.W."/>
            <person name="Brown S.J."/>
            <person name="Bucher G."/>
            <person name="Friedrich M."/>
            <person name="Grimmelikhuijzen C.J."/>
            <person name="Klingler M."/>
            <person name="Lorenzen M."/>
            <person name="Richards S."/>
            <person name="Roth S."/>
            <person name="Schroder R."/>
            <person name="Tautz D."/>
            <person name="Zdobnov E.M."/>
            <person name="Muzny D."/>
            <person name="Gibbs R.A."/>
            <person name="Weinstock G.M."/>
            <person name="Attaway T."/>
            <person name="Bell S."/>
            <person name="Buhay C.J."/>
            <person name="Chandrabose M.N."/>
            <person name="Chavez D."/>
            <person name="Clerk-Blankenburg K.P."/>
            <person name="Cree A."/>
            <person name="Dao M."/>
            <person name="Davis C."/>
            <person name="Chacko J."/>
            <person name="Dinh H."/>
            <person name="Dugan-Rocha S."/>
            <person name="Fowler G."/>
            <person name="Garner T.T."/>
            <person name="Garnes J."/>
            <person name="Gnirke A."/>
            <person name="Hawes A."/>
            <person name="Hernandez J."/>
            <person name="Hines S."/>
            <person name="Holder M."/>
            <person name="Hume J."/>
            <person name="Jhangiani S.N."/>
            <person name="Joshi V."/>
            <person name="Khan Z.M."/>
            <person name="Jackson L."/>
            <person name="Kovar C."/>
            <person name="Kowis A."/>
            <person name="Lee S."/>
            <person name="Lewis L.R."/>
            <person name="Margolis J."/>
            <person name="Morgan M."/>
            <person name="Nazareth L.V."/>
            <person name="Nguyen N."/>
            <person name="Okwuonu G."/>
            <person name="Parker D."/>
            <person name="Richards S."/>
            <person name="Ruiz S.J."/>
            <person name="Santibanez J."/>
            <person name="Savard J."/>
            <person name="Scherer S.E."/>
            <person name="Schneider B."/>
            <person name="Sodergren E."/>
            <person name="Tautz D."/>
            <person name="Vattahil S."/>
            <person name="Villasana D."/>
            <person name="White C.S."/>
            <person name="Wright R."/>
            <person name="Park Y."/>
            <person name="Beeman R.W."/>
            <person name="Lord J."/>
            <person name="Oppert B."/>
            <person name="Lorenzen M."/>
            <person name="Brown S."/>
            <person name="Wang L."/>
            <person name="Savard J."/>
            <person name="Tautz D."/>
            <person name="Richards S."/>
            <person name="Weinstock G."/>
            <person name="Gibbs R.A."/>
            <person name="Liu Y."/>
            <person name="Worley K."/>
            <person name="Weinstock G."/>
            <person name="Elsik C.G."/>
            <person name="Reese J.T."/>
            <person name="Elhaik E."/>
            <person name="Landan G."/>
            <person name="Graur D."/>
            <person name="Arensburger P."/>
            <person name="Atkinson P."/>
            <person name="Beeman R.W."/>
            <person name="Beidler J."/>
            <person name="Brown S.J."/>
            <person name="Demuth J.P."/>
            <person name="Drury D.W."/>
            <person name="Du Y.Z."/>
            <person name="Fujiwara H."/>
            <person name="Lorenzen M."/>
            <person name="Maselli V."/>
            <person name="Osanai M."/>
            <person name="Park Y."/>
            <person name="Robertson H.M."/>
            <person name="Tu Z."/>
            <person name="Wang J.J."/>
            <person name="Wang S."/>
            <person name="Richards S."/>
            <person name="Song H."/>
            <person name="Zhang L."/>
            <person name="Sodergren E."/>
            <person name="Werner D."/>
            <person name="Stanke M."/>
            <person name="Morgenstern B."/>
            <person name="Solovyev V."/>
            <person name="Kosarev P."/>
            <person name="Brown G."/>
            <person name="Chen H.C."/>
            <person name="Ermolaeva O."/>
            <person name="Hlavina W."/>
            <person name="Kapustin Y."/>
            <person name="Kiryutin B."/>
            <person name="Kitts P."/>
            <person name="Maglott D."/>
            <person name="Pruitt K."/>
            <person name="Sapojnikov V."/>
            <person name="Souvorov A."/>
            <person name="Mackey A.J."/>
            <person name="Waterhouse R.M."/>
            <person name="Wyder S."/>
            <person name="Zdobnov E.M."/>
            <person name="Zdobnov E.M."/>
            <person name="Wyder S."/>
            <person name="Kriventseva E.V."/>
            <person name="Kadowaki T."/>
            <person name="Bork P."/>
            <person name="Aranda M."/>
            <person name="Bao R."/>
            <person name="Beermann A."/>
            <person name="Berns N."/>
            <person name="Bolognesi R."/>
            <person name="Bonneton F."/>
            <person name="Bopp D."/>
            <person name="Brown S.J."/>
            <person name="Bucher G."/>
            <person name="Butts T."/>
            <person name="Chaumot A."/>
            <person name="Denell R.E."/>
            <person name="Ferrier D.E."/>
            <person name="Friedrich M."/>
            <person name="Gordon C.M."/>
            <person name="Jindra M."/>
            <person name="Klingler M."/>
            <person name="Lan Q."/>
            <person name="Lattorff H.M."/>
            <person name="Laudet V."/>
            <person name="von Levetsow C."/>
            <person name="Liu Z."/>
            <person name="Lutz R."/>
            <person name="Lynch J.A."/>
            <person name="da Fonseca R.N."/>
            <person name="Posnien N."/>
            <person name="Reuter R."/>
            <person name="Roth S."/>
            <person name="Savard J."/>
            <person name="Schinko J.B."/>
            <person name="Schmitt C."/>
            <person name="Schoppmeier M."/>
            <person name="Schroder R."/>
            <person name="Shippy T.D."/>
            <person name="Simonnet F."/>
            <person name="Marques-Souza H."/>
            <person name="Tautz D."/>
            <person name="Tomoyasu Y."/>
            <person name="Trauner J."/>
            <person name="Van der Zee M."/>
            <person name="Vervoort M."/>
            <person name="Wittkopp N."/>
            <person name="Wimmer E.A."/>
            <person name="Yang X."/>
            <person name="Jones A.K."/>
            <person name="Sattelle D.B."/>
            <person name="Ebert P.R."/>
            <person name="Nelson D."/>
            <person name="Scott J.G."/>
            <person name="Beeman R.W."/>
            <person name="Muthukrishnan S."/>
            <person name="Kramer K.J."/>
            <person name="Arakane Y."/>
            <person name="Beeman R.W."/>
            <person name="Zhu Q."/>
            <person name="Hogenkamp D."/>
            <person name="Dixit R."/>
            <person name="Oppert B."/>
            <person name="Jiang H."/>
            <person name="Zou Z."/>
            <person name="Marshall J."/>
            <person name="Elpidina E."/>
            <person name="Vinokurov K."/>
            <person name="Oppert C."/>
            <person name="Zou Z."/>
            <person name="Evans J."/>
            <person name="Lu Z."/>
            <person name="Zhao P."/>
            <person name="Sumathipala N."/>
            <person name="Altincicek B."/>
            <person name="Vilcinskas A."/>
            <person name="Williams M."/>
            <person name="Hultmark D."/>
            <person name="Hetru C."/>
            <person name="Jiang H."/>
            <person name="Grimmelikhuijzen C.J."/>
            <person name="Hauser F."/>
            <person name="Cazzamali G."/>
            <person name="Williamson M."/>
            <person name="Park Y."/>
            <person name="Li B."/>
            <person name="Tanaka Y."/>
            <person name="Predel R."/>
            <person name="Neupert S."/>
            <person name="Schachtner J."/>
            <person name="Verleyen P."/>
            <person name="Raible F."/>
            <person name="Bork P."/>
            <person name="Friedrich M."/>
            <person name="Walden K.K."/>
            <person name="Robertson H.M."/>
            <person name="Angeli S."/>
            <person name="Foret S."/>
            <person name="Bucher G."/>
            <person name="Schuetz S."/>
            <person name="Maleszka R."/>
            <person name="Wimmer E.A."/>
            <person name="Beeman R.W."/>
            <person name="Lorenzen M."/>
            <person name="Tomoyasu Y."/>
            <person name="Miller S.C."/>
            <person name="Grossmann D."/>
            <person name="Bucher G."/>
        </authorList>
    </citation>
    <scope>NUCLEOTIDE SEQUENCE [LARGE SCALE GENOMIC DNA]</scope>
    <source>
        <strain evidence="3 4">Georgia GA2</strain>
    </source>
</reference>
<name>D7GY70_TRICA</name>
<keyword evidence="4" id="KW-1185">Reference proteome</keyword>
<dbReference type="SMART" id="SM00343">
    <property type="entry name" value="ZnF_C2HC"/>
    <property type="match status" value="1"/>
</dbReference>
<evidence type="ECO:0000256" key="1">
    <source>
        <dbReference type="PROSITE-ProRule" id="PRU00047"/>
    </source>
</evidence>
<dbReference type="EMBL" id="KQ973406">
    <property type="protein sequence ID" value="EFA13294.1"/>
    <property type="molecule type" value="Genomic_DNA"/>
</dbReference>
<dbReference type="eggNOG" id="KOG0017">
    <property type="taxonomic scope" value="Eukaryota"/>
</dbReference>
<proteinExistence type="predicted"/>
<dbReference type="GO" id="GO:0008270">
    <property type="term" value="F:zinc ion binding"/>
    <property type="evidence" value="ECO:0007669"/>
    <property type="project" value="UniProtKB-KW"/>
</dbReference>
<dbReference type="PROSITE" id="PS50158">
    <property type="entry name" value="ZF_CCHC"/>
    <property type="match status" value="1"/>
</dbReference>
<dbReference type="AlphaFoldDB" id="D7GY70"/>
<dbReference type="HOGENOM" id="CLU_048009_0_0_1"/>
<accession>D7GY70</accession>
<dbReference type="InterPro" id="IPR036875">
    <property type="entry name" value="Znf_CCHC_sf"/>
</dbReference>
<gene>
    <name evidence="3" type="primary">GLEAN_10227</name>
    <name evidence="3" type="ORF">TcasGA2_TC010227</name>
</gene>
<dbReference type="Pfam" id="PF14223">
    <property type="entry name" value="Retrotran_gag_2"/>
    <property type="match status" value="1"/>
</dbReference>
<reference evidence="3 4" key="2">
    <citation type="journal article" date="2010" name="Nucleic Acids Res.">
        <title>BeetleBase in 2010: revisions to provide comprehensive genomic information for Tribolium castaneum.</title>
        <authorList>
            <person name="Kim H.S."/>
            <person name="Murphy T."/>
            <person name="Xia J."/>
            <person name="Caragea D."/>
            <person name="Park Y."/>
            <person name="Beeman R.W."/>
            <person name="Lorenzen M.D."/>
            <person name="Butcher S."/>
            <person name="Manak J.R."/>
            <person name="Brown S.J."/>
        </authorList>
    </citation>
    <scope>NUCLEOTIDE SEQUENCE [LARGE SCALE GENOMIC DNA]</scope>
    <source>
        <strain evidence="3 4">Georgia GA2</strain>
    </source>
</reference>
<dbReference type="SUPFAM" id="SSF57756">
    <property type="entry name" value="Retrovirus zinc finger-like domains"/>
    <property type="match status" value="1"/>
</dbReference>
<keyword evidence="1" id="KW-0863">Zinc-finger</keyword>
<dbReference type="GO" id="GO:0003676">
    <property type="term" value="F:nucleic acid binding"/>
    <property type="evidence" value="ECO:0007669"/>
    <property type="project" value="InterPro"/>
</dbReference>
<protein>
    <submittedName>
        <fullName evidence="3">Retrovirus-related Pol polyprotein from transposon TNT 1-94-like Protein</fullName>
    </submittedName>
</protein>
<dbReference type="InParanoid" id="D7GY70"/>
<dbReference type="PANTHER" id="PTHR35317:SF29">
    <property type="entry name" value="CCHC-TYPE DOMAIN-CONTAINING PROTEIN"/>
    <property type="match status" value="1"/>
</dbReference>
<feature type="domain" description="CCHC-type" evidence="2">
    <location>
        <begin position="237"/>
        <end position="253"/>
    </location>
</feature>
<evidence type="ECO:0000259" key="2">
    <source>
        <dbReference type="PROSITE" id="PS50158"/>
    </source>
</evidence>
<dbReference type="Proteomes" id="UP000007266">
    <property type="component" value="Unassembled WGS sequence"/>
</dbReference>
<keyword evidence="1" id="KW-0479">Metal-binding</keyword>